<reference evidence="1" key="1">
    <citation type="submission" date="2017-07" db="EMBL/GenBank/DDBJ databases">
        <authorList>
            <person name="Mikheyev A."/>
            <person name="Grau M."/>
        </authorList>
    </citation>
    <scope>NUCLEOTIDE SEQUENCE</scope>
    <source>
        <tissue evidence="1">Venom_gland</tissue>
    </source>
</reference>
<dbReference type="AlphaFoldDB" id="A0A2D4FEL7"/>
<dbReference type="EMBL" id="IACJ01062486">
    <property type="protein sequence ID" value="LAA45923.1"/>
    <property type="molecule type" value="Transcribed_RNA"/>
</dbReference>
<evidence type="ECO:0008006" key="2">
    <source>
        <dbReference type="Google" id="ProtNLM"/>
    </source>
</evidence>
<reference evidence="1" key="2">
    <citation type="submission" date="2017-11" db="EMBL/GenBank/DDBJ databases">
        <title>Coralsnake Venomics: Analyses of Venom Gland Transcriptomes and Proteomes of Six Brazilian Taxa.</title>
        <authorList>
            <person name="Aird S.D."/>
            <person name="Jorge da Silva N."/>
            <person name="Qiu L."/>
            <person name="Villar-Briones A."/>
            <person name="Aparecida-Saddi V."/>
            <person name="Campos-Telles M.P."/>
            <person name="Grau M."/>
            <person name="Mikheyev A.S."/>
        </authorList>
    </citation>
    <scope>NUCLEOTIDE SEQUENCE</scope>
    <source>
        <tissue evidence="1">Venom_gland</tissue>
    </source>
</reference>
<proteinExistence type="predicted"/>
<protein>
    <recommendedName>
        <fullName evidence="2">PiggyBac transposable element-derived protein domain-containing protein</fullName>
    </recommendedName>
</protein>
<name>A0A2D4FEL7_MICCO</name>
<evidence type="ECO:0000313" key="1">
    <source>
        <dbReference type="EMBL" id="LAA45923.1"/>
    </source>
</evidence>
<organism evidence="1">
    <name type="scientific">Micrurus corallinus</name>
    <name type="common">Brazilian coral snake</name>
    <dbReference type="NCBI Taxonomy" id="54390"/>
    <lineage>
        <taxon>Eukaryota</taxon>
        <taxon>Metazoa</taxon>
        <taxon>Chordata</taxon>
        <taxon>Craniata</taxon>
        <taxon>Vertebrata</taxon>
        <taxon>Euteleostomi</taxon>
        <taxon>Lepidosauria</taxon>
        <taxon>Squamata</taxon>
        <taxon>Bifurcata</taxon>
        <taxon>Unidentata</taxon>
        <taxon>Episquamata</taxon>
        <taxon>Toxicofera</taxon>
        <taxon>Serpentes</taxon>
        <taxon>Colubroidea</taxon>
        <taxon>Elapidae</taxon>
        <taxon>Elapinae</taxon>
        <taxon>Micrurus</taxon>
    </lineage>
</organism>
<sequence>MVVVGNSPVEYKHSEMLTMVMPMAEVKQGRGVGKRRYERSQDWIVAYAMWNLFLTAEIIRQWWYSTGSTEPVVKKILPRQAERRKKSLDNPHRIGPPTRSCAFLFFIISADWHCMPQLVCRKLCVP</sequence>
<accession>A0A2D4FEL7</accession>